<dbReference type="Proteomes" id="UP000183047">
    <property type="component" value="Unassembled WGS sequence"/>
</dbReference>
<keyword evidence="1" id="KW-0472">Membrane</keyword>
<feature type="transmembrane region" description="Helical" evidence="1">
    <location>
        <begin position="327"/>
        <end position="344"/>
    </location>
</feature>
<keyword evidence="1" id="KW-1133">Transmembrane helix</keyword>
<dbReference type="PROSITE" id="PS51257">
    <property type="entry name" value="PROKAR_LIPOPROTEIN"/>
    <property type="match status" value="1"/>
</dbReference>
<evidence type="ECO:0000313" key="2">
    <source>
        <dbReference type="EMBL" id="SCY53735.1"/>
    </source>
</evidence>
<keyword evidence="1" id="KW-0812">Transmembrane</keyword>
<evidence type="ECO:0000313" key="3">
    <source>
        <dbReference type="Proteomes" id="UP000183047"/>
    </source>
</evidence>
<feature type="transmembrane region" description="Helical" evidence="1">
    <location>
        <begin position="373"/>
        <end position="394"/>
    </location>
</feature>
<feature type="transmembrane region" description="Helical" evidence="1">
    <location>
        <begin position="78"/>
        <end position="99"/>
    </location>
</feature>
<keyword evidence="3" id="KW-1185">Reference proteome</keyword>
<gene>
    <name evidence="2" type="ORF">SAMN02910451_03001</name>
</gene>
<feature type="transmembrane region" description="Helical" evidence="1">
    <location>
        <begin position="410"/>
        <end position="431"/>
    </location>
</feature>
<dbReference type="EMBL" id="FMUR01000023">
    <property type="protein sequence ID" value="SCY53735.1"/>
    <property type="molecule type" value="Genomic_DNA"/>
</dbReference>
<protein>
    <recommendedName>
        <fullName evidence="4">Dolichyl-phosphate-mannose-protein mannosyltransferase</fullName>
    </recommendedName>
</protein>
<evidence type="ECO:0000256" key="1">
    <source>
        <dbReference type="SAM" id="Phobius"/>
    </source>
</evidence>
<feature type="transmembrane region" description="Helical" evidence="1">
    <location>
        <begin position="12"/>
        <end position="32"/>
    </location>
</feature>
<dbReference type="AlphaFoldDB" id="A0A1G5GQ85"/>
<feature type="transmembrane region" description="Helical" evidence="1">
    <location>
        <begin position="351"/>
        <end position="367"/>
    </location>
</feature>
<feature type="transmembrane region" description="Helical" evidence="1">
    <location>
        <begin position="201"/>
        <end position="218"/>
    </location>
</feature>
<proteinExistence type="predicted"/>
<name>A0A1G5GQ85_9FIRM</name>
<feature type="transmembrane region" description="Helical" evidence="1">
    <location>
        <begin position="169"/>
        <end position="189"/>
    </location>
</feature>
<feature type="transmembrane region" description="Helical" evidence="1">
    <location>
        <begin position="132"/>
        <end position="148"/>
    </location>
</feature>
<reference evidence="3" key="1">
    <citation type="submission" date="2016-10" db="EMBL/GenBank/DDBJ databases">
        <authorList>
            <person name="Varghese N."/>
            <person name="Submissions S."/>
        </authorList>
    </citation>
    <scope>NUCLEOTIDE SEQUENCE [LARGE SCALE GENOMIC DNA]</scope>
    <source>
        <strain evidence="3">XBD2006</strain>
    </source>
</reference>
<feature type="transmembrane region" description="Helical" evidence="1">
    <location>
        <begin position="106"/>
        <end position="126"/>
    </location>
</feature>
<organism evidence="2 3">
    <name type="scientific">Butyrivibrio hungatei</name>
    <dbReference type="NCBI Taxonomy" id="185008"/>
    <lineage>
        <taxon>Bacteria</taxon>
        <taxon>Bacillati</taxon>
        <taxon>Bacillota</taxon>
        <taxon>Clostridia</taxon>
        <taxon>Lachnospirales</taxon>
        <taxon>Lachnospiraceae</taxon>
        <taxon>Butyrivibrio</taxon>
    </lineage>
</organism>
<accession>A0A1G5GQ85</accession>
<evidence type="ECO:0008006" key="4">
    <source>
        <dbReference type="Google" id="ProtNLM"/>
    </source>
</evidence>
<sequence>MKTLFKHKSLLIFITTVIMCCFSIMGGCLDYAGNDDTFRNLISAGAFGDIFNFYMPYSNILYGVPAYLLNMILPQINWYYWIMVGLSVISISASCSICLEKCDLFLAEAITVFINIILARDYYIAVQYTKSASLWIISGFIIIFHSICKENLHWIWGALLFVYGTSERFKCMLMALPFFAVFITVFYLANYKQQNLPKFKVIIKPVIALVLGIIILLVSEHSFRALHPEWKAYWEYDKASVNLRDYMGLDYQHNPSAYDLIDTDENDIALYSNWLFGDIDFYDISWLKNVYSIEQPFNNRKIRLSSDIIKLTFISLFDIHTRNPFESLGPVFLTWIFIIFLLFRKKYTDKLFGLGILGCTLMMYWYFACINRFMWRVEIGVFLSAVFLSGFYLSMTQQDIIRVPSKKKQILFLCVAVILFGAYSVGMTYQWRYVKDKHIVEHEADISGRLETFVENPENFYILTDFYVTNNPASLTYAKWNNLFSNSCYAGNWVLPSPTALHSAHEHGFDNPMTALISQKPVFLHCDSEDKRNMIITHLKKISKHDIEATEFTDNIWKLEVK</sequence>